<feature type="signal peptide" evidence="2">
    <location>
        <begin position="1"/>
        <end position="17"/>
    </location>
</feature>
<dbReference type="InterPro" id="IPR006723">
    <property type="entry name" value="Islet_autoAg_Ica1_C"/>
</dbReference>
<evidence type="ECO:0000256" key="2">
    <source>
        <dbReference type="SAM" id="SignalP"/>
    </source>
</evidence>
<dbReference type="InterPro" id="IPR024114">
    <property type="entry name" value="Islet_autoAg_Ica1/Ica1-like"/>
</dbReference>
<dbReference type="GO" id="GO:0005794">
    <property type="term" value="C:Golgi apparatus"/>
    <property type="evidence" value="ECO:0007669"/>
    <property type="project" value="TreeGrafter"/>
</dbReference>
<proteinExistence type="predicted"/>
<dbReference type="GO" id="GO:0051049">
    <property type="term" value="P:regulation of transport"/>
    <property type="evidence" value="ECO:0007669"/>
    <property type="project" value="TreeGrafter"/>
</dbReference>
<name>A0A0B7B6Y3_9EUPU</name>
<organism evidence="4">
    <name type="scientific">Arion vulgaris</name>
    <dbReference type="NCBI Taxonomy" id="1028688"/>
    <lineage>
        <taxon>Eukaryota</taxon>
        <taxon>Metazoa</taxon>
        <taxon>Spiralia</taxon>
        <taxon>Lophotrochozoa</taxon>
        <taxon>Mollusca</taxon>
        <taxon>Gastropoda</taxon>
        <taxon>Heterobranchia</taxon>
        <taxon>Euthyneura</taxon>
        <taxon>Panpulmonata</taxon>
        <taxon>Eupulmonata</taxon>
        <taxon>Stylommatophora</taxon>
        <taxon>Helicina</taxon>
        <taxon>Arionoidea</taxon>
        <taxon>Arionidae</taxon>
        <taxon>Arion</taxon>
    </lineage>
</organism>
<accession>A0A0B7B6Y3</accession>
<dbReference type="PANTHER" id="PTHR10164">
    <property type="entry name" value="ISLET CELL AUTOANTIGEN 1"/>
    <property type="match status" value="1"/>
</dbReference>
<gene>
    <name evidence="4" type="primary">ORF162920</name>
</gene>
<feature type="chain" id="PRO_5002124579" description="Islet cell autoantigen Ica1 C-terminal domain-containing protein" evidence="2">
    <location>
        <begin position="18"/>
        <end position="152"/>
    </location>
</feature>
<reference evidence="4" key="1">
    <citation type="submission" date="2014-12" db="EMBL/GenBank/DDBJ databases">
        <title>Insight into the proteome of Arion vulgaris.</title>
        <authorList>
            <person name="Aradska J."/>
            <person name="Bulat T."/>
            <person name="Smidak R."/>
            <person name="Sarate P."/>
            <person name="Gangsoo J."/>
            <person name="Sialana F."/>
            <person name="Bilban M."/>
            <person name="Lubec G."/>
        </authorList>
    </citation>
    <scope>NUCLEOTIDE SEQUENCE</scope>
    <source>
        <tissue evidence="4">Skin</tissue>
    </source>
</reference>
<dbReference type="Pfam" id="PF04629">
    <property type="entry name" value="ICA69"/>
    <property type="match status" value="1"/>
</dbReference>
<dbReference type="AlphaFoldDB" id="A0A0B7B6Y3"/>
<feature type="domain" description="Islet cell autoantigen Ica1 C-terminal" evidence="3">
    <location>
        <begin position="50"/>
        <end position="134"/>
    </location>
</feature>
<feature type="region of interest" description="Disordered" evidence="1">
    <location>
        <begin position="120"/>
        <end position="152"/>
    </location>
</feature>
<evidence type="ECO:0000256" key="1">
    <source>
        <dbReference type="SAM" id="MobiDB-lite"/>
    </source>
</evidence>
<evidence type="ECO:0000313" key="4">
    <source>
        <dbReference type="EMBL" id="CEK88056.1"/>
    </source>
</evidence>
<feature type="non-terminal residue" evidence="4">
    <location>
        <position position="1"/>
    </location>
</feature>
<sequence length="152" mass="16282">LIYMSFLCLDFCMIVLTFIEHDYILSTKIDTDLSICYTGRDRDLLTGGLEQADEDEDKDDMTLLNEILNAPSTGEDEFAQEWTAVFGGIQAGASGDTSQLEPDGSRQFLPSNLLETQLSGMMSGSDASHLSQPGTMSASVPSLGQAVQSGAG</sequence>
<dbReference type="PANTHER" id="PTHR10164:SF4">
    <property type="entry name" value="GH23156P"/>
    <property type="match status" value="1"/>
</dbReference>
<dbReference type="EMBL" id="HACG01041191">
    <property type="protein sequence ID" value="CEK88056.1"/>
    <property type="molecule type" value="Transcribed_RNA"/>
</dbReference>
<keyword evidence="2" id="KW-0732">Signal</keyword>
<evidence type="ECO:0000259" key="3">
    <source>
        <dbReference type="Pfam" id="PF04629"/>
    </source>
</evidence>
<protein>
    <recommendedName>
        <fullName evidence="3">Islet cell autoantigen Ica1 C-terminal domain-containing protein</fullName>
    </recommendedName>
</protein>
<feature type="non-terminal residue" evidence="4">
    <location>
        <position position="152"/>
    </location>
</feature>